<dbReference type="InterPro" id="IPR001387">
    <property type="entry name" value="Cro/C1-type_HTH"/>
</dbReference>
<dbReference type="Gene3D" id="1.10.260.40">
    <property type="entry name" value="lambda repressor-like DNA-binding domains"/>
    <property type="match status" value="1"/>
</dbReference>
<dbReference type="SUPFAM" id="SSF47413">
    <property type="entry name" value="lambda repressor-like DNA-binding domains"/>
    <property type="match status" value="1"/>
</dbReference>
<reference evidence="2 3" key="1">
    <citation type="submission" date="2013-09" db="EMBL/GenBank/DDBJ databases">
        <title>The Genome Sequence of Enterococcus faecium 10/96A.</title>
        <authorList>
            <consortium name="The Broad Institute Genome Sequencing Platform"/>
            <consortium name="The Broad Institute Genome Sequencing Center for Infectious Disease"/>
            <person name="Earl A.M."/>
            <person name="Gilmore M.S."/>
            <person name="Lebreton F."/>
            <person name="Courvalin P."/>
            <person name="Walker B."/>
            <person name="Young S.K."/>
            <person name="Zeng Q."/>
            <person name="Gargeya S."/>
            <person name="Fitzgerald M."/>
            <person name="Haas B."/>
            <person name="Abouelleil A."/>
            <person name="Alvarado L."/>
            <person name="Arachchi H.M."/>
            <person name="Berlin A.M."/>
            <person name="Chapman S.B."/>
            <person name="Dewar J."/>
            <person name="Goldberg J."/>
            <person name="Griggs A."/>
            <person name="Gujja S."/>
            <person name="Hansen M."/>
            <person name="Howarth C."/>
            <person name="Imamovic A."/>
            <person name="Larimer J."/>
            <person name="McCowan C."/>
            <person name="Murphy C."/>
            <person name="Neiman D."/>
            <person name="Pearson M."/>
            <person name="Priest M."/>
            <person name="Roberts A."/>
            <person name="Saif S."/>
            <person name="Shea T."/>
            <person name="Sisk P."/>
            <person name="Sykes S."/>
            <person name="Wortman J."/>
            <person name="Nusbaum C."/>
            <person name="Birren B."/>
        </authorList>
    </citation>
    <scope>NUCLEOTIDE SEQUENCE [LARGE SCALE GENOMIC DNA]</scope>
    <source>
        <strain evidence="2 3">10/96A</strain>
    </source>
</reference>
<dbReference type="EMBL" id="AXOL01000058">
    <property type="protein sequence ID" value="ERT50049.1"/>
    <property type="molecule type" value="Genomic_DNA"/>
</dbReference>
<dbReference type="GO" id="GO:0003677">
    <property type="term" value="F:DNA binding"/>
    <property type="evidence" value="ECO:0007669"/>
    <property type="project" value="InterPro"/>
</dbReference>
<comment type="caution">
    <text evidence="2">The sequence shown here is derived from an EMBL/GenBank/DDBJ whole genome shotgun (WGS) entry which is preliminary data.</text>
</comment>
<organism evidence="2 3">
    <name type="scientific">Enterococcus faecium 10/96A</name>
    <dbReference type="NCBI Taxonomy" id="1391465"/>
    <lineage>
        <taxon>Bacteria</taxon>
        <taxon>Bacillati</taxon>
        <taxon>Bacillota</taxon>
        <taxon>Bacilli</taxon>
        <taxon>Lactobacillales</taxon>
        <taxon>Enterococcaceae</taxon>
        <taxon>Enterococcus</taxon>
    </lineage>
</organism>
<dbReference type="CDD" id="cd00093">
    <property type="entry name" value="HTH_XRE"/>
    <property type="match status" value="1"/>
</dbReference>
<evidence type="ECO:0000259" key="1">
    <source>
        <dbReference type="PROSITE" id="PS50943"/>
    </source>
</evidence>
<dbReference type="AlphaFoldDB" id="A0AAV3KZT7"/>
<sequence length="68" mass="8143">MKNRTKNYRKFLNLTQAEMAKLLEMPLRTYQNKENGVSEFTSKEMIRFKEIVQIEIETITLENIFQGI</sequence>
<feature type="domain" description="HTH cro/C1-type" evidence="1">
    <location>
        <begin position="6"/>
        <end position="59"/>
    </location>
</feature>
<evidence type="ECO:0000313" key="3">
    <source>
        <dbReference type="Proteomes" id="UP000017126"/>
    </source>
</evidence>
<protein>
    <recommendedName>
        <fullName evidence="1">HTH cro/C1-type domain-containing protein</fullName>
    </recommendedName>
</protein>
<dbReference type="RefSeq" id="WP_002341656.1">
    <property type="nucleotide sequence ID" value="NZ_KI518323.1"/>
</dbReference>
<dbReference type="InterPro" id="IPR010982">
    <property type="entry name" value="Lambda_DNA-bd_dom_sf"/>
</dbReference>
<dbReference type="PROSITE" id="PS50943">
    <property type="entry name" value="HTH_CROC1"/>
    <property type="match status" value="1"/>
</dbReference>
<dbReference type="Proteomes" id="UP000017126">
    <property type="component" value="Unassembled WGS sequence"/>
</dbReference>
<evidence type="ECO:0000313" key="2">
    <source>
        <dbReference type="EMBL" id="ERT50049.1"/>
    </source>
</evidence>
<name>A0AAV3KZT7_ENTFC</name>
<gene>
    <name evidence="2" type="ORF">O991_02078</name>
</gene>
<accession>A0AAV3KZT7</accession>
<proteinExistence type="predicted"/>